<evidence type="ECO:0000313" key="3">
    <source>
        <dbReference type="Proteomes" id="UP000649617"/>
    </source>
</evidence>
<accession>A0A812VN61</accession>
<feature type="compositionally biased region" description="Basic and acidic residues" evidence="1">
    <location>
        <begin position="1"/>
        <end position="21"/>
    </location>
</feature>
<organism evidence="2 3">
    <name type="scientific">Symbiodinium pilosum</name>
    <name type="common">Dinoflagellate</name>
    <dbReference type="NCBI Taxonomy" id="2952"/>
    <lineage>
        <taxon>Eukaryota</taxon>
        <taxon>Sar</taxon>
        <taxon>Alveolata</taxon>
        <taxon>Dinophyceae</taxon>
        <taxon>Suessiales</taxon>
        <taxon>Symbiodiniaceae</taxon>
        <taxon>Symbiodinium</taxon>
    </lineage>
</organism>
<feature type="region of interest" description="Disordered" evidence="1">
    <location>
        <begin position="76"/>
        <end position="95"/>
    </location>
</feature>
<name>A0A812VN61_SYMPI</name>
<reference evidence="2" key="1">
    <citation type="submission" date="2021-02" db="EMBL/GenBank/DDBJ databases">
        <authorList>
            <person name="Dougan E. K."/>
            <person name="Rhodes N."/>
            <person name="Thang M."/>
            <person name="Chan C."/>
        </authorList>
    </citation>
    <scope>NUCLEOTIDE SEQUENCE</scope>
</reference>
<sequence>DTLDHRRHETGEAPLAPRHDVASASEKNSMNSLTVPSDVARTSAALASAEGAQDEMAKQASLLSVNVSLPTVAELPPSVPKSMSSRNMTGHTISD</sequence>
<feature type="region of interest" description="Disordered" evidence="1">
    <location>
        <begin position="1"/>
        <end position="37"/>
    </location>
</feature>
<feature type="non-terminal residue" evidence="2">
    <location>
        <position position="1"/>
    </location>
</feature>
<evidence type="ECO:0000256" key="1">
    <source>
        <dbReference type="SAM" id="MobiDB-lite"/>
    </source>
</evidence>
<feature type="non-terminal residue" evidence="2">
    <location>
        <position position="95"/>
    </location>
</feature>
<feature type="compositionally biased region" description="Polar residues" evidence="1">
    <location>
        <begin position="81"/>
        <end position="95"/>
    </location>
</feature>
<dbReference type="EMBL" id="CAJNIZ010042708">
    <property type="protein sequence ID" value="CAE7633640.1"/>
    <property type="molecule type" value="Genomic_DNA"/>
</dbReference>
<evidence type="ECO:0000313" key="2">
    <source>
        <dbReference type="EMBL" id="CAE7633640.1"/>
    </source>
</evidence>
<dbReference type="Proteomes" id="UP000649617">
    <property type="component" value="Unassembled WGS sequence"/>
</dbReference>
<proteinExistence type="predicted"/>
<keyword evidence="3" id="KW-1185">Reference proteome</keyword>
<protein>
    <submittedName>
        <fullName evidence="2">Uncharacterized protein</fullName>
    </submittedName>
</protein>
<gene>
    <name evidence="2" type="ORF">SPIL2461_LOCUS16659</name>
</gene>
<feature type="compositionally biased region" description="Polar residues" evidence="1">
    <location>
        <begin position="25"/>
        <end position="35"/>
    </location>
</feature>
<comment type="caution">
    <text evidence="2">The sequence shown here is derived from an EMBL/GenBank/DDBJ whole genome shotgun (WGS) entry which is preliminary data.</text>
</comment>
<dbReference type="AlphaFoldDB" id="A0A812VN61"/>